<dbReference type="OrthoDB" id="9804751at2"/>
<dbReference type="Pfam" id="PF08668">
    <property type="entry name" value="HDOD"/>
    <property type="match status" value="1"/>
</dbReference>
<evidence type="ECO:0000259" key="2">
    <source>
        <dbReference type="PROSITE" id="PS51833"/>
    </source>
</evidence>
<gene>
    <name evidence="3" type="ORF">DS2_11193</name>
</gene>
<dbReference type="InterPro" id="IPR014408">
    <property type="entry name" value="dGMP_Pdiesterase_EAL/HD-GYP"/>
</dbReference>
<dbReference type="AlphaFoldDB" id="W7QP84"/>
<dbReference type="InterPro" id="IPR052340">
    <property type="entry name" value="RNase_Y/CdgJ"/>
</dbReference>
<proteinExistence type="predicted"/>
<dbReference type="eggNOG" id="COG3434">
    <property type="taxonomic scope" value="Bacteria"/>
</dbReference>
<accession>W7QP84</accession>
<dbReference type="InterPro" id="IPR013976">
    <property type="entry name" value="HDOD"/>
</dbReference>
<keyword evidence="4" id="KW-1185">Reference proteome</keyword>
<dbReference type="PROSITE" id="PS50883">
    <property type="entry name" value="EAL"/>
    <property type="match status" value="1"/>
</dbReference>
<dbReference type="Pfam" id="PF00563">
    <property type="entry name" value="EAL"/>
    <property type="match status" value="1"/>
</dbReference>
<dbReference type="PANTHER" id="PTHR33525:SF4">
    <property type="entry name" value="CYCLIC DI-GMP PHOSPHODIESTERASE CDGJ"/>
    <property type="match status" value="1"/>
</dbReference>
<dbReference type="SUPFAM" id="SSF109604">
    <property type="entry name" value="HD-domain/PDEase-like"/>
    <property type="match status" value="1"/>
</dbReference>
<dbReference type="Proteomes" id="UP000019276">
    <property type="component" value="Unassembled WGS sequence"/>
</dbReference>
<dbReference type="SUPFAM" id="SSF141868">
    <property type="entry name" value="EAL domain-like"/>
    <property type="match status" value="1"/>
</dbReference>
<name>W7QP84_9ALTE</name>
<reference evidence="3 4" key="1">
    <citation type="journal article" date="2014" name="Genome Announc.">
        <title>Draft Genome Sequence of the Agar-Degrading Bacterium Catenovulum sp. Strain DS-2, Isolated from Intestines of Haliotis diversicolor.</title>
        <authorList>
            <person name="Shan D."/>
            <person name="Li X."/>
            <person name="Gu Z."/>
            <person name="Wei G."/>
            <person name="Gao Z."/>
            <person name="Shao Z."/>
        </authorList>
    </citation>
    <scope>NUCLEOTIDE SEQUENCE [LARGE SCALE GENOMIC DNA]</scope>
    <source>
        <strain evidence="3 4">DS-2</strain>
    </source>
</reference>
<organism evidence="3 4">
    <name type="scientific">Catenovulum agarivorans DS-2</name>
    <dbReference type="NCBI Taxonomy" id="1328313"/>
    <lineage>
        <taxon>Bacteria</taxon>
        <taxon>Pseudomonadati</taxon>
        <taxon>Pseudomonadota</taxon>
        <taxon>Gammaproteobacteria</taxon>
        <taxon>Alteromonadales</taxon>
        <taxon>Alteromonadaceae</taxon>
        <taxon>Catenovulum</taxon>
    </lineage>
</organism>
<evidence type="ECO:0000313" key="3">
    <source>
        <dbReference type="EMBL" id="EWH09693.1"/>
    </source>
</evidence>
<dbReference type="PROSITE" id="PS51833">
    <property type="entry name" value="HDOD"/>
    <property type="match status" value="1"/>
</dbReference>
<protein>
    <submittedName>
        <fullName evidence="3">EAL domain-containing protein</fullName>
    </submittedName>
</protein>
<dbReference type="PATRIC" id="fig|1328313.3.peg.2290"/>
<dbReference type="Gene3D" id="3.20.20.450">
    <property type="entry name" value="EAL domain"/>
    <property type="match status" value="1"/>
</dbReference>
<comment type="caution">
    <text evidence="3">The sequence shown here is derived from an EMBL/GenBank/DDBJ whole genome shotgun (WGS) entry which is preliminary data.</text>
</comment>
<dbReference type="InterPro" id="IPR001633">
    <property type="entry name" value="EAL_dom"/>
</dbReference>
<dbReference type="RefSeq" id="WP_035014873.1">
    <property type="nucleotide sequence ID" value="NZ_ARZY01000020.1"/>
</dbReference>
<dbReference type="SMART" id="SM00052">
    <property type="entry name" value="EAL"/>
    <property type="match status" value="1"/>
</dbReference>
<evidence type="ECO:0000259" key="1">
    <source>
        <dbReference type="PROSITE" id="PS50883"/>
    </source>
</evidence>
<dbReference type="PANTHER" id="PTHR33525">
    <property type="match status" value="1"/>
</dbReference>
<dbReference type="EMBL" id="ARZY01000020">
    <property type="protein sequence ID" value="EWH09693.1"/>
    <property type="molecule type" value="Genomic_DNA"/>
</dbReference>
<dbReference type="PIRSF" id="PIRSF003180">
    <property type="entry name" value="DiGMPpdiest_YuxH"/>
    <property type="match status" value="1"/>
</dbReference>
<feature type="domain" description="HDOD" evidence="2">
    <location>
        <begin position="198"/>
        <end position="385"/>
    </location>
</feature>
<evidence type="ECO:0000313" key="4">
    <source>
        <dbReference type="Proteomes" id="UP000019276"/>
    </source>
</evidence>
<sequence>MFFYAARQPIFDQNKQLFAYELLFRDSLENVFPNIDGDQATSKLIEASQFNLGLEDFTDQHPAFINFSDELLIKKFPSLIPKEQLVVEILETARPTKKLLNAVTELKQEGYTIALDDYVHDPVWLHFFPYVDIIKVDFRESTSEEIQQIGKIARKFSIKLLAEKVETYEEFNSALEWGFTYFQGYFFSEPEVMQSRALAPSQMSLAELLYESSKAEMDLAAIINIFQRDVTLSFKLLRYANSAIFKRRGDIETIKQALVVLGQAELKKFLAVLFAAQINSDKPVELIRLSMSRAHFCESLAKDHGQLKDSSTAFLTGMLSVIDAILDEPIESIMTKLPLAQEIKTALIERQGLLASYLDLVEHYEKADWSQATALIHELQLNSDLVPDYYHTAIQWSNDRASELAAS</sequence>
<dbReference type="InterPro" id="IPR035919">
    <property type="entry name" value="EAL_sf"/>
</dbReference>
<feature type="domain" description="EAL" evidence="1">
    <location>
        <begin position="1"/>
        <end position="204"/>
    </location>
</feature>
<dbReference type="Gene3D" id="1.10.3210.10">
    <property type="entry name" value="Hypothetical protein af1432"/>
    <property type="match status" value="1"/>
</dbReference>